<dbReference type="PANTHER" id="PTHR47659:SF7">
    <property type="entry name" value="FUNGAL TRANSCRIPTIONAL REGULATORY PROTEIN, N-TERMINAL DOMAIN-CONTAINING PROTEIN"/>
    <property type="match status" value="1"/>
</dbReference>
<accession>A0ABQ8PP32</accession>
<dbReference type="Proteomes" id="UP001151295">
    <property type="component" value="Unassembled WGS sequence"/>
</dbReference>
<dbReference type="InterPro" id="IPR001138">
    <property type="entry name" value="Zn2Cys6_DnaBD"/>
</dbReference>
<feature type="compositionally biased region" description="Basic residues" evidence="3">
    <location>
        <begin position="48"/>
        <end position="64"/>
    </location>
</feature>
<sequence length="212" mass="23847">MDNNRPKRAQVKNACVNCQRACKKCDQGRPCQRCIRHGMEGSCEDSKRRPRPRGIKRGPYKKKRGLEAVVPTNNTDGFESTVFRSNAGEFANTNPLRVSTRGFEYTNPLRVSNEGFENTIPLRSNTREAESNKIENSNLHSCGFKRGLLPVVTPRTIPVSASRFDGWPGQRPPQDNNNKNKRSCSTSPVWSRHLGLFDKENQMRPSSAANAD</sequence>
<organism evidence="5 6">
    <name type="scientific">Coemansia umbellata</name>
    <dbReference type="NCBI Taxonomy" id="1424467"/>
    <lineage>
        <taxon>Eukaryota</taxon>
        <taxon>Fungi</taxon>
        <taxon>Fungi incertae sedis</taxon>
        <taxon>Zoopagomycota</taxon>
        <taxon>Kickxellomycotina</taxon>
        <taxon>Kickxellomycetes</taxon>
        <taxon>Kickxellales</taxon>
        <taxon>Kickxellaceae</taxon>
        <taxon>Coemansia</taxon>
    </lineage>
</organism>
<evidence type="ECO:0000259" key="4">
    <source>
        <dbReference type="PROSITE" id="PS50048"/>
    </source>
</evidence>
<dbReference type="Gene3D" id="4.10.240.10">
    <property type="entry name" value="Zn(2)-C6 fungal-type DNA-binding domain"/>
    <property type="match status" value="1"/>
</dbReference>
<proteinExistence type="predicted"/>
<dbReference type="EMBL" id="JANBQD010000022">
    <property type="protein sequence ID" value="KAJ1993040.1"/>
    <property type="molecule type" value="Genomic_DNA"/>
</dbReference>
<dbReference type="InterPro" id="IPR036864">
    <property type="entry name" value="Zn2-C6_fun-type_DNA-bd_sf"/>
</dbReference>
<feature type="domain" description="Zn(2)-C6 fungal-type" evidence="4">
    <location>
        <begin position="14"/>
        <end position="43"/>
    </location>
</feature>
<keyword evidence="2" id="KW-0539">Nucleus</keyword>
<dbReference type="PANTHER" id="PTHR47659">
    <property type="entry name" value="ZN(II)2CYS6 TRANSCRIPTION FACTOR (EUROFUNG)-RELATED"/>
    <property type="match status" value="1"/>
</dbReference>
<keyword evidence="6" id="KW-1185">Reference proteome</keyword>
<name>A0ABQ8PP32_9FUNG</name>
<feature type="region of interest" description="Disordered" evidence="3">
    <location>
        <begin position="41"/>
        <end position="64"/>
    </location>
</feature>
<evidence type="ECO:0000313" key="5">
    <source>
        <dbReference type="EMBL" id="KAJ1993040.1"/>
    </source>
</evidence>
<feature type="compositionally biased region" description="Polar residues" evidence="3">
    <location>
        <begin position="173"/>
        <end position="188"/>
    </location>
</feature>
<dbReference type="CDD" id="cd00067">
    <property type="entry name" value="GAL4"/>
    <property type="match status" value="1"/>
</dbReference>
<evidence type="ECO:0000256" key="1">
    <source>
        <dbReference type="ARBA" id="ARBA00022723"/>
    </source>
</evidence>
<comment type="caution">
    <text evidence="5">The sequence shown here is derived from an EMBL/GenBank/DDBJ whole genome shotgun (WGS) entry which is preliminary data.</text>
</comment>
<dbReference type="InterPro" id="IPR050335">
    <property type="entry name" value="ERT1_acuK_gluconeogen_tf"/>
</dbReference>
<evidence type="ECO:0000256" key="3">
    <source>
        <dbReference type="SAM" id="MobiDB-lite"/>
    </source>
</evidence>
<dbReference type="PROSITE" id="PS50048">
    <property type="entry name" value="ZN2_CY6_FUNGAL_2"/>
    <property type="match status" value="1"/>
</dbReference>
<evidence type="ECO:0000313" key="6">
    <source>
        <dbReference type="Proteomes" id="UP001151295"/>
    </source>
</evidence>
<feature type="region of interest" description="Disordered" evidence="3">
    <location>
        <begin position="160"/>
        <end position="188"/>
    </location>
</feature>
<dbReference type="SMART" id="SM00066">
    <property type="entry name" value="GAL4"/>
    <property type="match status" value="1"/>
</dbReference>
<keyword evidence="1" id="KW-0479">Metal-binding</keyword>
<dbReference type="SUPFAM" id="SSF57701">
    <property type="entry name" value="Zn2/Cys6 DNA-binding domain"/>
    <property type="match status" value="1"/>
</dbReference>
<protein>
    <recommendedName>
        <fullName evidence="4">Zn(2)-C6 fungal-type domain-containing protein</fullName>
    </recommendedName>
</protein>
<gene>
    <name evidence="5" type="ORF">EDC05_002481</name>
</gene>
<reference evidence="5" key="1">
    <citation type="submission" date="2022-07" db="EMBL/GenBank/DDBJ databases">
        <title>Phylogenomic reconstructions and comparative analyses of Kickxellomycotina fungi.</title>
        <authorList>
            <person name="Reynolds N.K."/>
            <person name="Stajich J.E."/>
            <person name="Barry K."/>
            <person name="Grigoriev I.V."/>
            <person name="Crous P."/>
            <person name="Smith M.E."/>
        </authorList>
    </citation>
    <scope>NUCLEOTIDE SEQUENCE</scope>
    <source>
        <strain evidence="5">BCRC 34882</strain>
    </source>
</reference>
<evidence type="ECO:0000256" key="2">
    <source>
        <dbReference type="ARBA" id="ARBA00023242"/>
    </source>
</evidence>